<keyword evidence="2" id="KW-1185">Reference proteome</keyword>
<dbReference type="Proteomes" id="UP000235672">
    <property type="component" value="Unassembled WGS sequence"/>
</dbReference>
<organism evidence="1 2">
    <name type="scientific">Hyaloscypha hepaticicola</name>
    <dbReference type="NCBI Taxonomy" id="2082293"/>
    <lineage>
        <taxon>Eukaryota</taxon>
        <taxon>Fungi</taxon>
        <taxon>Dikarya</taxon>
        <taxon>Ascomycota</taxon>
        <taxon>Pezizomycotina</taxon>
        <taxon>Leotiomycetes</taxon>
        <taxon>Helotiales</taxon>
        <taxon>Hyaloscyphaceae</taxon>
        <taxon>Hyaloscypha</taxon>
    </lineage>
</organism>
<gene>
    <name evidence="1" type="ORF">NA56DRAFT_659881</name>
</gene>
<name>A0A2J6Q2G9_9HELO</name>
<dbReference type="EMBL" id="KZ613485">
    <property type="protein sequence ID" value="PMD20406.1"/>
    <property type="molecule type" value="Genomic_DNA"/>
</dbReference>
<sequence length="118" mass="13930">MDSEVYPGKRRDPLNWKMEYGSRSNPDCQYMDAAGYQNFEEVLLKRKPQMTWVTIHIRYGVKFDPNKTPPLEEKIMKALKAEKRIYLIDMVTEDLFTDSNFTDSNSNSYTRMSKAELM</sequence>
<proteinExistence type="predicted"/>
<protein>
    <submittedName>
        <fullName evidence="1">Uncharacterized protein</fullName>
    </submittedName>
</protein>
<evidence type="ECO:0000313" key="2">
    <source>
        <dbReference type="Proteomes" id="UP000235672"/>
    </source>
</evidence>
<dbReference type="AlphaFoldDB" id="A0A2J6Q2G9"/>
<reference evidence="1 2" key="1">
    <citation type="submission" date="2016-05" db="EMBL/GenBank/DDBJ databases">
        <title>A degradative enzymes factory behind the ericoid mycorrhizal symbiosis.</title>
        <authorList>
            <consortium name="DOE Joint Genome Institute"/>
            <person name="Martino E."/>
            <person name="Morin E."/>
            <person name="Grelet G."/>
            <person name="Kuo A."/>
            <person name="Kohler A."/>
            <person name="Daghino S."/>
            <person name="Barry K."/>
            <person name="Choi C."/>
            <person name="Cichocki N."/>
            <person name="Clum A."/>
            <person name="Copeland A."/>
            <person name="Hainaut M."/>
            <person name="Haridas S."/>
            <person name="Labutti K."/>
            <person name="Lindquist E."/>
            <person name="Lipzen A."/>
            <person name="Khouja H.-R."/>
            <person name="Murat C."/>
            <person name="Ohm R."/>
            <person name="Olson A."/>
            <person name="Spatafora J."/>
            <person name="Veneault-Fourrey C."/>
            <person name="Henrissat B."/>
            <person name="Grigoriev I."/>
            <person name="Martin F."/>
            <person name="Perotto S."/>
        </authorList>
    </citation>
    <scope>NUCLEOTIDE SEQUENCE [LARGE SCALE GENOMIC DNA]</scope>
    <source>
        <strain evidence="1 2">UAMH 7357</strain>
    </source>
</reference>
<accession>A0A2J6Q2G9</accession>
<evidence type="ECO:0000313" key="1">
    <source>
        <dbReference type="EMBL" id="PMD20406.1"/>
    </source>
</evidence>